<dbReference type="AlphaFoldDB" id="A0A2G5D498"/>
<keyword evidence="6" id="KW-1185">Reference proteome</keyword>
<keyword evidence="3" id="KW-0012">Acyltransferase</keyword>
<dbReference type="Gene3D" id="3.30.559.10">
    <property type="entry name" value="Chloramphenicol acetyltransferase-like domain"/>
    <property type="match status" value="2"/>
</dbReference>
<evidence type="ECO:0000256" key="2">
    <source>
        <dbReference type="ARBA" id="ARBA00022679"/>
    </source>
</evidence>
<dbReference type="InterPro" id="IPR050898">
    <property type="entry name" value="Plant_acyltransferase"/>
</dbReference>
<name>A0A2G5D498_AQUCA</name>
<dbReference type="PANTHER" id="PTHR31147">
    <property type="entry name" value="ACYL TRANSFERASE 4"/>
    <property type="match status" value="1"/>
</dbReference>
<evidence type="ECO:0000256" key="4">
    <source>
        <dbReference type="SAM" id="MobiDB-lite"/>
    </source>
</evidence>
<proteinExistence type="inferred from homology"/>
<dbReference type="Pfam" id="PF02458">
    <property type="entry name" value="Transferase"/>
    <property type="match status" value="1"/>
</dbReference>
<evidence type="ECO:0000313" key="6">
    <source>
        <dbReference type="Proteomes" id="UP000230069"/>
    </source>
</evidence>
<dbReference type="OrthoDB" id="444127at2759"/>
<protein>
    <submittedName>
        <fullName evidence="5">Uncharacterized protein</fullName>
    </submittedName>
</protein>
<dbReference type="PANTHER" id="PTHR31147:SF1">
    <property type="entry name" value="ACYL TRANSFERASE 4"/>
    <property type="match status" value="1"/>
</dbReference>
<dbReference type="InterPro" id="IPR023213">
    <property type="entry name" value="CAT-like_dom_sf"/>
</dbReference>
<dbReference type="EMBL" id="KZ305045">
    <property type="protein sequence ID" value="PIA38336.1"/>
    <property type="molecule type" value="Genomic_DNA"/>
</dbReference>
<dbReference type="Proteomes" id="UP000230069">
    <property type="component" value="Unassembled WGS sequence"/>
</dbReference>
<accession>A0A2G5D498</accession>
<organism evidence="5 6">
    <name type="scientific">Aquilegia coerulea</name>
    <name type="common">Rocky mountain columbine</name>
    <dbReference type="NCBI Taxonomy" id="218851"/>
    <lineage>
        <taxon>Eukaryota</taxon>
        <taxon>Viridiplantae</taxon>
        <taxon>Streptophyta</taxon>
        <taxon>Embryophyta</taxon>
        <taxon>Tracheophyta</taxon>
        <taxon>Spermatophyta</taxon>
        <taxon>Magnoliopsida</taxon>
        <taxon>Ranunculales</taxon>
        <taxon>Ranunculaceae</taxon>
        <taxon>Thalictroideae</taxon>
        <taxon>Aquilegia</taxon>
    </lineage>
</organism>
<evidence type="ECO:0000256" key="1">
    <source>
        <dbReference type="ARBA" id="ARBA00009861"/>
    </source>
</evidence>
<dbReference type="GO" id="GO:0016746">
    <property type="term" value="F:acyltransferase activity"/>
    <property type="evidence" value="ECO:0007669"/>
    <property type="project" value="UniProtKB-KW"/>
</dbReference>
<comment type="similarity">
    <text evidence="1">Belongs to the plant acyltransferase family.</text>
</comment>
<dbReference type="FunCoup" id="A0A2G5D498">
    <property type="interactions" value="4"/>
</dbReference>
<dbReference type="SUPFAM" id="SSF52777">
    <property type="entry name" value="CoA-dependent acyltransferases"/>
    <property type="match status" value="1"/>
</dbReference>
<keyword evidence="2" id="KW-0808">Transferase</keyword>
<reference evidence="5 6" key="1">
    <citation type="submission" date="2017-09" db="EMBL/GenBank/DDBJ databases">
        <title>WGS assembly of Aquilegia coerulea Goldsmith.</title>
        <authorList>
            <person name="Hodges S."/>
            <person name="Kramer E."/>
            <person name="Nordborg M."/>
            <person name="Tomkins J."/>
            <person name="Borevitz J."/>
            <person name="Derieg N."/>
            <person name="Yan J."/>
            <person name="Mihaltcheva S."/>
            <person name="Hayes R.D."/>
            <person name="Rokhsar D."/>
        </authorList>
    </citation>
    <scope>NUCLEOTIDE SEQUENCE [LARGE SCALE GENOMIC DNA]</scope>
    <source>
        <strain evidence="6">cv. Goldsmith</strain>
    </source>
</reference>
<gene>
    <name evidence="5" type="ORF">AQUCO_02800190v1</name>
</gene>
<sequence length="425" mass="46945">MAFTVTRSSGDVIQPSESTPSGTLSLSIIDRLPMMVALDMHTVHIFRRGEEPAKVISEALSKALVLYYPLAGRFIKSSDGELQVDCTGEGLWFIEASANCSLESLNYFDDILSVPQDELLPTSPPKSYGIDPIVKVQLTRFACEGFALAYNTKHSISDGLGTAQFLNDVGEIARGFLHPTTAPVWDREAIPTSARLARTYGQPRNPHALPIMPNFELQHAPIDVSQDQINKVKNKFLETTGNYCSTFDVIVAALWRHRTQVLNLDRDINVNLVFSANTRKFLDPPLPEGFYGNCFYPVTVTISSGWLVEAAITEVVKLIKAAKARVPTEFTKWLKCEEMDDLDDPFAAPLAYTTLAITNWSGLGFNQVNYGWGHPVHVFPIQGFHVVPTAILGLLPTPKQGIRLMTWCVNSAHLSSFGDQAMNLS</sequence>
<evidence type="ECO:0000313" key="5">
    <source>
        <dbReference type="EMBL" id="PIA38336.1"/>
    </source>
</evidence>
<dbReference type="InParanoid" id="A0A2G5D498"/>
<evidence type="ECO:0000256" key="3">
    <source>
        <dbReference type="ARBA" id="ARBA00023315"/>
    </source>
</evidence>
<feature type="region of interest" description="Disordered" evidence="4">
    <location>
        <begin position="1"/>
        <end position="22"/>
    </location>
</feature>